<dbReference type="InterPro" id="IPR058532">
    <property type="entry name" value="YjbR/MT2646/Rv2570-like"/>
</dbReference>
<accession>A0A2R8A8H1</accession>
<keyword evidence="2" id="KW-1185">Reference proteome</keyword>
<dbReference type="Gene3D" id="3.90.1150.30">
    <property type="match status" value="1"/>
</dbReference>
<evidence type="ECO:0000313" key="1">
    <source>
        <dbReference type="EMBL" id="SPF28524.1"/>
    </source>
</evidence>
<protein>
    <recommendedName>
        <fullName evidence="3">MmcQ/YjbR family DNA-binding protein</fullName>
    </recommendedName>
</protein>
<proteinExistence type="predicted"/>
<reference evidence="1 2" key="1">
    <citation type="submission" date="2018-03" db="EMBL/GenBank/DDBJ databases">
        <authorList>
            <person name="Keele B.F."/>
        </authorList>
    </citation>
    <scope>NUCLEOTIDE SEQUENCE [LARGE SCALE GENOMIC DNA]</scope>
    <source>
        <strain evidence="1 2">CeCT 8812</strain>
    </source>
</reference>
<organism evidence="1 2">
    <name type="scientific">Pontivivens insulae</name>
    <dbReference type="NCBI Taxonomy" id="1639689"/>
    <lineage>
        <taxon>Bacteria</taxon>
        <taxon>Pseudomonadati</taxon>
        <taxon>Pseudomonadota</taxon>
        <taxon>Alphaproteobacteria</taxon>
        <taxon>Rhodobacterales</taxon>
        <taxon>Paracoccaceae</taxon>
        <taxon>Pontivivens</taxon>
    </lineage>
</organism>
<dbReference type="RefSeq" id="WP_162844878.1">
    <property type="nucleotide sequence ID" value="NZ_OMKW01000001.1"/>
</dbReference>
<evidence type="ECO:0000313" key="2">
    <source>
        <dbReference type="Proteomes" id="UP000244932"/>
    </source>
</evidence>
<name>A0A2R8A8H1_9RHOB</name>
<dbReference type="Pfam" id="PF04237">
    <property type="entry name" value="YjbR"/>
    <property type="match status" value="1"/>
</dbReference>
<sequence length="117" mass="12579">MTQALEDHAGSLPGAWMVVQWMGAHVFKVGPGQKAKVFAIFADKTGRVTLKCKDAETAAFLIEIGAAEKAPHLPRGGWAAFSLKDVDEADLKERIETSYDAVRATLTKAAQADIPAR</sequence>
<dbReference type="InterPro" id="IPR038056">
    <property type="entry name" value="YjbR-like_sf"/>
</dbReference>
<dbReference type="SUPFAM" id="SSF142906">
    <property type="entry name" value="YjbR-like"/>
    <property type="match status" value="1"/>
</dbReference>
<gene>
    <name evidence="1" type="ORF">POI8812_00825</name>
</gene>
<dbReference type="AlphaFoldDB" id="A0A2R8A8H1"/>
<dbReference type="EMBL" id="OMKW01000001">
    <property type="protein sequence ID" value="SPF28524.1"/>
    <property type="molecule type" value="Genomic_DNA"/>
</dbReference>
<evidence type="ECO:0008006" key="3">
    <source>
        <dbReference type="Google" id="ProtNLM"/>
    </source>
</evidence>
<dbReference type="Proteomes" id="UP000244932">
    <property type="component" value="Unassembled WGS sequence"/>
</dbReference>